<dbReference type="AlphaFoldDB" id="A0A218WNW0"/>
<accession>A0A218WNW0</accession>
<evidence type="ECO:0000259" key="1">
    <source>
        <dbReference type="PROSITE" id="PS50090"/>
    </source>
</evidence>
<feature type="domain" description="Myb-like" evidence="1">
    <location>
        <begin position="9"/>
        <end position="77"/>
    </location>
</feature>
<protein>
    <recommendedName>
        <fullName evidence="1">Myb-like domain-containing protein</fullName>
    </recommendedName>
</protein>
<dbReference type="PANTHER" id="PTHR47430:SF4">
    <property type="entry name" value="GB|AAC33480.1"/>
    <property type="match status" value="1"/>
</dbReference>
<name>A0A218WNW0_PUNGR</name>
<dbReference type="Proteomes" id="UP000197138">
    <property type="component" value="Unassembled WGS sequence"/>
</dbReference>
<dbReference type="InterPro" id="IPR001005">
    <property type="entry name" value="SANT/Myb"/>
</dbReference>
<reference evidence="3" key="1">
    <citation type="journal article" date="2017" name="Plant J.">
        <title>The pomegranate (Punica granatum L.) genome and the genomics of punicalagin biosynthesis.</title>
        <authorList>
            <person name="Qin G."/>
            <person name="Xu C."/>
            <person name="Ming R."/>
            <person name="Tang H."/>
            <person name="Guyot R."/>
            <person name="Kramer E.M."/>
            <person name="Hu Y."/>
            <person name="Yi X."/>
            <person name="Qi Y."/>
            <person name="Xu X."/>
            <person name="Gao Z."/>
            <person name="Pan H."/>
            <person name="Jian J."/>
            <person name="Tian Y."/>
            <person name="Yue Z."/>
            <person name="Xu Y."/>
        </authorList>
    </citation>
    <scope>NUCLEOTIDE SEQUENCE [LARGE SCALE GENOMIC DNA]</scope>
    <source>
        <strain evidence="3">cv. Dabenzi</strain>
    </source>
</reference>
<proteinExistence type="predicted"/>
<dbReference type="EMBL" id="MTKT01003711">
    <property type="protein sequence ID" value="OWM74547.1"/>
    <property type="molecule type" value="Genomic_DNA"/>
</dbReference>
<sequence length="151" mass="17687">MDTWRRIKLPDLKNGCWSQEEYRNLFNLVNMDLQMKAVEEKVSRHGMLNYNVCWEAISRKLSTQTNASCCTKWPGVVSWKRWAQSQMVRHIGEHRMKSSVEQVEILSKRCCPNLLQVRDAWDKKCRRGLIGNFGCFIFLMSNLCRNSVAPS</sequence>
<dbReference type="Gene3D" id="1.10.10.60">
    <property type="entry name" value="Homeodomain-like"/>
    <property type="match status" value="1"/>
</dbReference>
<evidence type="ECO:0000313" key="2">
    <source>
        <dbReference type="EMBL" id="OWM74547.1"/>
    </source>
</evidence>
<organism evidence="2 3">
    <name type="scientific">Punica granatum</name>
    <name type="common">Pomegranate</name>
    <dbReference type="NCBI Taxonomy" id="22663"/>
    <lineage>
        <taxon>Eukaryota</taxon>
        <taxon>Viridiplantae</taxon>
        <taxon>Streptophyta</taxon>
        <taxon>Embryophyta</taxon>
        <taxon>Tracheophyta</taxon>
        <taxon>Spermatophyta</taxon>
        <taxon>Magnoliopsida</taxon>
        <taxon>eudicotyledons</taxon>
        <taxon>Gunneridae</taxon>
        <taxon>Pentapetalae</taxon>
        <taxon>rosids</taxon>
        <taxon>malvids</taxon>
        <taxon>Myrtales</taxon>
        <taxon>Lythraceae</taxon>
        <taxon>Punica</taxon>
    </lineage>
</organism>
<dbReference type="PROSITE" id="PS50090">
    <property type="entry name" value="MYB_LIKE"/>
    <property type="match status" value="1"/>
</dbReference>
<dbReference type="PANTHER" id="PTHR47430">
    <property type="entry name" value="GB|AAC33480.1"/>
    <property type="match status" value="1"/>
</dbReference>
<gene>
    <name evidence="2" type="ORF">CDL15_Pgr005126</name>
</gene>
<comment type="caution">
    <text evidence="2">The sequence shown here is derived from an EMBL/GenBank/DDBJ whole genome shotgun (WGS) entry which is preliminary data.</text>
</comment>
<evidence type="ECO:0000313" key="3">
    <source>
        <dbReference type="Proteomes" id="UP000197138"/>
    </source>
</evidence>